<dbReference type="InterPro" id="IPR050950">
    <property type="entry name" value="HTH-type_LysR_regulators"/>
</dbReference>
<evidence type="ECO:0000256" key="4">
    <source>
        <dbReference type="ARBA" id="ARBA00023163"/>
    </source>
</evidence>
<dbReference type="AlphaFoldDB" id="A0A157MFT9"/>
<evidence type="ECO:0000256" key="1">
    <source>
        <dbReference type="ARBA" id="ARBA00009437"/>
    </source>
</evidence>
<sequence length="293" mass="32026">MDVKTLYTLVAIADRGSFAEAGKAIGLSLSAVSMQMRALEDELGIVLFDRTRRPPVLTASGVNLIDRARDLIAHWESLSDSLKRDAASGVLKLGAVHTSVSGVLPLALRHLQKHGQGIEIRLTTGLTHELEMAVFHGQLDAAVVTEPEVSRGDLEFHAFFEEPMVVIAHKDATGQTDQELLRNNPYVRFNRMARVGRMVNAEMERRGLPVTSSMEIDSVEGVIAMVANGLGVSVVPNRGVANEFPATIRTVPFGDPPIMRKLGLLMPRDNPRAHFSQTLLEALRKVSTPKARK</sequence>
<dbReference type="OrthoDB" id="8707631at2"/>
<name>A0A157MFT9_9BORD</name>
<organism evidence="6 7">
    <name type="scientific">Bordetella ansorpii</name>
    <dbReference type="NCBI Taxonomy" id="288768"/>
    <lineage>
        <taxon>Bacteria</taxon>
        <taxon>Pseudomonadati</taxon>
        <taxon>Pseudomonadota</taxon>
        <taxon>Betaproteobacteria</taxon>
        <taxon>Burkholderiales</taxon>
        <taxon>Alcaligenaceae</taxon>
        <taxon>Bordetella</taxon>
    </lineage>
</organism>
<evidence type="ECO:0000256" key="2">
    <source>
        <dbReference type="ARBA" id="ARBA00023015"/>
    </source>
</evidence>
<feature type="domain" description="HTH lysR-type" evidence="5">
    <location>
        <begin position="1"/>
        <end position="58"/>
    </location>
</feature>
<evidence type="ECO:0000259" key="5">
    <source>
        <dbReference type="PROSITE" id="PS50931"/>
    </source>
</evidence>
<keyword evidence="2" id="KW-0805">Transcription regulation</keyword>
<proteinExistence type="inferred from homology"/>
<dbReference type="RefSeq" id="WP_066410057.1">
    <property type="nucleotide sequence ID" value="NZ_FKBS01000012.1"/>
</dbReference>
<accession>A0A157MFT9</accession>
<dbReference type="EMBL" id="FKBS01000012">
    <property type="protein sequence ID" value="SAI07564.1"/>
    <property type="molecule type" value="Genomic_DNA"/>
</dbReference>
<evidence type="ECO:0000313" key="7">
    <source>
        <dbReference type="Proteomes" id="UP000077037"/>
    </source>
</evidence>
<keyword evidence="4" id="KW-0804">Transcription</keyword>
<protein>
    <submittedName>
        <fullName evidence="6">LysR family transcriptional regulator</fullName>
    </submittedName>
</protein>
<dbReference type="InterPro" id="IPR036390">
    <property type="entry name" value="WH_DNA-bd_sf"/>
</dbReference>
<dbReference type="InterPro" id="IPR005119">
    <property type="entry name" value="LysR_subst-bd"/>
</dbReference>
<dbReference type="Gene3D" id="1.10.10.10">
    <property type="entry name" value="Winged helix-like DNA-binding domain superfamily/Winged helix DNA-binding domain"/>
    <property type="match status" value="1"/>
</dbReference>
<dbReference type="InterPro" id="IPR036388">
    <property type="entry name" value="WH-like_DNA-bd_sf"/>
</dbReference>
<dbReference type="PROSITE" id="PS50931">
    <property type="entry name" value="HTH_LYSR"/>
    <property type="match status" value="1"/>
</dbReference>
<comment type="similarity">
    <text evidence="1">Belongs to the LysR transcriptional regulatory family.</text>
</comment>
<dbReference type="GO" id="GO:0003677">
    <property type="term" value="F:DNA binding"/>
    <property type="evidence" value="ECO:0007669"/>
    <property type="project" value="UniProtKB-KW"/>
</dbReference>
<dbReference type="Proteomes" id="UP000077037">
    <property type="component" value="Unassembled WGS sequence"/>
</dbReference>
<dbReference type="Pfam" id="PF00126">
    <property type="entry name" value="HTH_1"/>
    <property type="match status" value="1"/>
</dbReference>
<dbReference type="GO" id="GO:0003700">
    <property type="term" value="F:DNA-binding transcription factor activity"/>
    <property type="evidence" value="ECO:0007669"/>
    <property type="project" value="InterPro"/>
</dbReference>
<gene>
    <name evidence="6" type="primary">gltR_2</name>
    <name evidence="6" type="ORF">SAMEA1982600_01219</name>
</gene>
<dbReference type="PANTHER" id="PTHR30419">
    <property type="entry name" value="HTH-TYPE TRANSCRIPTIONAL REGULATOR YBHD"/>
    <property type="match status" value="1"/>
</dbReference>
<reference evidence="6 7" key="1">
    <citation type="submission" date="2016-03" db="EMBL/GenBank/DDBJ databases">
        <authorList>
            <consortium name="Pathogen Informatics"/>
        </authorList>
    </citation>
    <scope>NUCLEOTIDE SEQUENCE [LARGE SCALE GENOMIC DNA]</scope>
    <source>
        <strain evidence="6 7">NCTC13364</strain>
    </source>
</reference>
<dbReference type="Pfam" id="PF03466">
    <property type="entry name" value="LysR_substrate"/>
    <property type="match status" value="1"/>
</dbReference>
<evidence type="ECO:0000313" key="6">
    <source>
        <dbReference type="EMBL" id="SAI07564.1"/>
    </source>
</evidence>
<dbReference type="InterPro" id="IPR000847">
    <property type="entry name" value="LysR_HTH_N"/>
</dbReference>
<dbReference type="GO" id="GO:0005829">
    <property type="term" value="C:cytosol"/>
    <property type="evidence" value="ECO:0007669"/>
    <property type="project" value="TreeGrafter"/>
</dbReference>
<keyword evidence="3" id="KW-0238">DNA-binding</keyword>
<dbReference type="Gene3D" id="3.40.190.10">
    <property type="entry name" value="Periplasmic binding protein-like II"/>
    <property type="match status" value="2"/>
</dbReference>
<evidence type="ECO:0000256" key="3">
    <source>
        <dbReference type="ARBA" id="ARBA00023125"/>
    </source>
</evidence>
<dbReference type="SUPFAM" id="SSF53850">
    <property type="entry name" value="Periplasmic binding protein-like II"/>
    <property type="match status" value="1"/>
</dbReference>
<dbReference type="SUPFAM" id="SSF46785">
    <property type="entry name" value="Winged helix' DNA-binding domain"/>
    <property type="match status" value="1"/>
</dbReference>